<comment type="caution">
    <text evidence="1">The sequence shown here is derived from an EMBL/GenBank/DDBJ whole genome shotgun (WGS) entry which is preliminary data.</text>
</comment>
<accession>A0ABN8HF07</accession>
<sequence length="84" mass="9978">MMVRFNIKAYLDDRALTIYRVSKVSGYGYTTIHRSFNKIQTTATSLNLRDLDALARAQHMEMWQVLRELEHHYLNDEDESEQNN</sequence>
<proteinExistence type="predicted"/>
<keyword evidence="2" id="KW-1185">Reference proteome</keyword>
<dbReference type="EMBL" id="CAKOEU010000006">
    <property type="protein sequence ID" value="CAH1856018.1"/>
    <property type="molecule type" value="Genomic_DNA"/>
</dbReference>
<protein>
    <recommendedName>
        <fullName evidence="3">Transcriptional regulator</fullName>
    </recommendedName>
</protein>
<evidence type="ECO:0000313" key="2">
    <source>
        <dbReference type="Proteomes" id="UP000838102"/>
    </source>
</evidence>
<organism evidence="1 2">
    <name type="scientific">Convivina praedatoris</name>
    <dbReference type="NCBI Taxonomy" id="2880963"/>
    <lineage>
        <taxon>Bacteria</taxon>
        <taxon>Bacillati</taxon>
        <taxon>Bacillota</taxon>
        <taxon>Bacilli</taxon>
        <taxon>Lactobacillales</taxon>
        <taxon>Lactobacillaceae</taxon>
        <taxon>Convivina</taxon>
    </lineage>
</organism>
<evidence type="ECO:0008006" key="3">
    <source>
        <dbReference type="Google" id="ProtNLM"/>
    </source>
</evidence>
<reference evidence="1" key="1">
    <citation type="submission" date="2022-03" db="EMBL/GenBank/DDBJ databases">
        <authorList>
            <person name="Hettiarachchi G."/>
        </authorList>
    </citation>
    <scope>NUCLEOTIDE SEQUENCE</scope>
    <source>
        <strain evidence="1">LMG 32447</strain>
    </source>
</reference>
<evidence type="ECO:0000313" key="1">
    <source>
        <dbReference type="EMBL" id="CAH1856018.1"/>
    </source>
</evidence>
<gene>
    <name evidence="1" type="ORF">LMG032447_01201</name>
</gene>
<name>A0ABN8HF07_9LACO</name>
<dbReference type="Proteomes" id="UP000838102">
    <property type="component" value="Unassembled WGS sequence"/>
</dbReference>